<keyword evidence="2" id="KW-1133">Transmembrane helix</keyword>
<feature type="compositionally biased region" description="Pro residues" evidence="1">
    <location>
        <begin position="189"/>
        <end position="204"/>
    </location>
</feature>
<sequence>MAISKNTRRSGVRTSVVVVIGVLSLVGLFGCSLPSGAANRTLRDGAVQTQQEVTSLLANLPLAWLKSDATDVPTNDYSYCESVIDTGPSGSAAWTYGLGFDLVEPMSNAELLKLLTPSGDQWVLRPEQSIAGSTKKPSIEKSRTMYLIYDAPDMTIVVFLNAESSTRPRVAVSASTSCIRNGDTGPGTFPAPTPTSVPVPSAAP</sequence>
<dbReference type="RefSeq" id="WP_243011625.1">
    <property type="nucleotide sequence ID" value="NZ_JALGAR010000001.1"/>
</dbReference>
<comment type="caution">
    <text evidence="3">The sequence shown here is derived from an EMBL/GenBank/DDBJ whole genome shotgun (WGS) entry which is preliminary data.</text>
</comment>
<keyword evidence="4" id="KW-1185">Reference proteome</keyword>
<reference evidence="3" key="1">
    <citation type="submission" date="2022-03" db="EMBL/GenBank/DDBJ databases">
        <title>Cryobacterium sp. nov. strain ZS14-85, isolated from Antarctic soil.</title>
        <authorList>
            <person name="Li J."/>
            <person name="Niu G."/>
        </authorList>
    </citation>
    <scope>NUCLEOTIDE SEQUENCE</scope>
    <source>
        <strain evidence="3">ZS14-85</strain>
    </source>
</reference>
<proteinExistence type="predicted"/>
<keyword evidence="2" id="KW-0472">Membrane</keyword>
<dbReference type="PROSITE" id="PS51257">
    <property type="entry name" value="PROKAR_LIPOPROTEIN"/>
    <property type="match status" value="1"/>
</dbReference>
<dbReference type="AlphaFoldDB" id="A0AA41QUF5"/>
<evidence type="ECO:0000313" key="4">
    <source>
        <dbReference type="Proteomes" id="UP001165341"/>
    </source>
</evidence>
<name>A0AA41QUF5_9MICO</name>
<dbReference type="Proteomes" id="UP001165341">
    <property type="component" value="Unassembled WGS sequence"/>
</dbReference>
<dbReference type="EMBL" id="JALGAR010000001">
    <property type="protein sequence ID" value="MCI4657851.1"/>
    <property type="molecule type" value="Genomic_DNA"/>
</dbReference>
<gene>
    <name evidence="3" type="ORF">MQH31_08530</name>
</gene>
<evidence type="ECO:0000256" key="2">
    <source>
        <dbReference type="SAM" id="Phobius"/>
    </source>
</evidence>
<feature type="region of interest" description="Disordered" evidence="1">
    <location>
        <begin position="175"/>
        <end position="204"/>
    </location>
</feature>
<organism evidence="3 4">
    <name type="scientific">Cryobacterium zhongshanensis</name>
    <dbReference type="NCBI Taxonomy" id="2928153"/>
    <lineage>
        <taxon>Bacteria</taxon>
        <taxon>Bacillati</taxon>
        <taxon>Actinomycetota</taxon>
        <taxon>Actinomycetes</taxon>
        <taxon>Micrococcales</taxon>
        <taxon>Microbacteriaceae</taxon>
        <taxon>Cryobacterium</taxon>
    </lineage>
</organism>
<keyword evidence="2" id="KW-0812">Transmembrane</keyword>
<evidence type="ECO:0000256" key="1">
    <source>
        <dbReference type="SAM" id="MobiDB-lite"/>
    </source>
</evidence>
<accession>A0AA41QUF5</accession>
<evidence type="ECO:0000313" key="3">
    <source>
        <dbReference type="EMBL" id="MCI4657851.1"/>
    </source>
</evidence>
<protein>
    <submittedName>
        <fullName evidence="3">Uncharacterized protein</fullName>
    </submittedName>
</protein>
<feature type="transmembrane region" description="Helical" evidence="2">
    <location>
        <begin position="12"/>
        <end position="30"/>
    </location>
</feature>